<comment type="similarity">
    <text evidence="1 2">Belongs to the pirin family.</text>
</comment>
<keyword evidence="6" id="KW-1185">Reference proteome</keyword>
<protein>
    <submittedName>
        <fullName evidence="5">Pirin family protein</fullName>
    </submittedName>
</protein>
<gene>
    <name evidence="5" type="ORF">IF202_04905</name>
</gene>
<dbReference type="Pfam" id="PF02678">
    <property type="entry name" value="Pirin"/>
    <property type="match status" value="1"/>
</dbReference>
<evidence type="ECO:0000313" key="6">
    <source>
        <dbReference type="Proteomes" id="UP000604161"/>
    </source>
</evidence>
<dbReference type="InterPro" id="IPR014710">
    <property type="entry name" value="RmlC-like_jellyroll"/>
</dbReference>
<dbReference type="InterPro" id="IPR012093">
    <property type="entry name" value="Pirin"/>
</dbReference>
<evidence type="ECO:0000259" key="3">
    <source>
        <dbReference type="Pfam" id="PF02678"/>
    </source>
</evidence>
<dbReference type="InterPro" id="IPR011051">
    <property type="entry name" value="RmlC_Cupin_sf"/>
</dbReference>
<dbReference type="RefSeq" id="WP_191593728.1">
    <property type="nucleotide sequence ID" value="NZ_JACYFC010000001.1"/>
</dbReference>
<evidence type="ECO:0000259" key="4">
    <source>
        <dbReference type="Pfam" id="PF05726"/>
    </source>
</evidence>
<proteinExistence type="inferred from homology"/>
<dbReference type="CDD" id="cd02909">
    <property type="entry name" value="cupin_pirin_N"/>
    <property type="match status" value="1"/>
</dbReference>
<evidence type="ECO:0000256" key="1">
    <source>
        <dbReference type="ARBA" id="ARBA00008416"/>
    </source>
</evidence>
<dbReference type="Proteomes" id="UP000604161">
    <property type="component" value="Unassembled WGS sequence"/>
</dbReference>
<accession>A0ABR8NWF2</accession>
<dbReference type="InterPro" id="IPR003829">
    <property type="entry name" value="Pirin_N_dom"/>
</dbReference>
<dbReference type="PANTHER" id="PTHR13903:SF8">
    <property type="entry name" value="PIRIN"/>
    <property type="match status" value="1"/>
</dbReference>
<organism evidence="5 6">
    <name type="scientific">Marinomonas colpomeniae</name>
    <dbReference type="NCBI Taxonomy" id="2774408"/>
    <lineage>
        <taxon>Bacteria</taxon>
        <taxon>Pseudomonadati</taxon>
        <taxon>Pseudomonadota</taxon>
        <taxon>Gammaproteobacteria</taxon>
        <taxon>Oceanospirillales</taxon>
        <taxon>Oceanospirillaceae</taxon>
        <taxon>Marinomonas</taxon>
    </lineage>
</organism>
<dbReference type="EMBL" id="JACYFC010000001">
    <property type="protein sequence ID" value="MBD5770384.1"/>
    <property type="molecule type" value="Genomic_DNA"/>
</dbReference>
<sequence length="337" mass="37570">MSDFILKRLPLGMFWPTFDPFLFCAFHNDKYPEGDGDMGPAASLVGRMLGQDFVGMDGWRMYHGKKIPGFPAHPHRGFETVTIVNKGLVDHADSMGASGRYGEGDTQWMTAGEGIQHSEMFPLLNEEGNNPLELFQIWLNLPSKNKMVPPHFTMLWDEDTPIVKALDGNGHETSIKVVAGTLNDVAAAPCPPNSWAVESESDSHVAIWIIDLPEQGQWTLPAAVSGLNRSLYFFEGEQVELNGVKGSINEAFVLKSDTSVVIKNLGKLARFLMLQGRPIGEHVEQHGPFVMNTKAELQQAFNDYQMTKFGGWPWPRHDQVHDKSAERFAKYADAQVK</sequence>
<feature type="domain" description="Pirin N-terminal" evidence="3">
    <location>
        <begin position="60"/>
        <end position="139"/>
    </location>
</feature>
<dbReference type="PANTHER" id="PTHR13903">
    <property type="entry name" value="PIRIN-RELATED"/>
    <property type="match status" value="1"/>
</dbReference>
<dbReference type="Pfam" id="PF05726">
    <property type="entry name" value="Pirin_C"/>
    <property type="match status" value="1"/>
</dbReference>
<evidence type="ECO:0000313" key="5">
    <source>
        <dbReference type="EMBL" id="MBD5770384.1"/>
    </source>
</evidence>
<dbReference type="InterPro" id="IPR008778">
    <property type="entry name" value="Pirin_C_dom"/>
</dbReference>
<name>A0ABR8NWF2_9GAMM</name>
<dbReference type="Gene3D" id="2.60.120.10">
    <property type="entry name" value="Jelly Rolls"/>
    <property type="match status" value="2"/>
</dbReference>
<feature type="domain" description="Pirin C-terminal" evidence="4">
    <location>
        <begin position="210"/>
        <end position="310"/>
    </location>
</feature>
<comment type="caution">
    <text evidence="5">The sequence shown here is derived from an EMBL/GenBank/DDBJ whole genome shotgun (WGS) entry which is preliminary data.</text>
</comment>
<reference evidence="5 6" key="1">
    <citation type="submission" date="2020-09" db="EMBL/GenBank/DDBJ databases">
        <title>Marinomonas sp. nov., isolated from the cysticercosis algae of Qingdao, China.</title>
        <authorList>
            <person name="Sun X."/>
        </authorList>
    </citation>
    <scope>NUCLEOTIDE SEQUENCE [LARGE SCALE GENOMIC DNA]</scope>
    <source>
        <strain evidence="5 6">SM2066</strain>
    </source>
</reference>
<dbReference type="SUPFAM" id="SSF51182">
    <property type="entry name" value="RmlC-like cupins"/>
    <property type="match status" value="1"/>
</dbReference>
<evidence type="ECO:0000256" key="2">
    <source>
        <dbReference type="RuleBase" id="RU003457"/>
    </source>
</evidence>